<evidence type="ECO:0000313" key="4">
    <source>
        <dbReference type="EMBL" id="TQL47260.1"/>
    </source>
</evidence>
<dbReference type="InterPro" id="IPR009057">
    <property type="entry name" value="Homeodomain-like_sf"/>
</dbReference>
<feature type="DNA-binding region" description="H-T-H motif" evidence="2">
    <location>
        <begin position="30"/>
        <end position="49"/>
    </location>
</feature>
<name>A0A542YGP4_9MICO</name>
<evidence type="ECO:0000256" key="2">
    <source>
        <dbReference type="PROSITE-ProRule" id="PRU00335"/>
    </source>
</evidence>
<dbReference type="InterPro" id="IPR001647">
    <property type="entry name" value="HTH_TetR"/>
</dbReference>
<dbReference type="SUPFAM" id="SSF46689">
    <property type="entry name" value="Homeodomain-like"/>
    <property type="match status" value="1"/>
</dbReference>
<keyword evidence="5" id="KW-1185">Reference proteome</keyword>
<reference evidence="4 5" key="1">
    <citation type="submission" date="2019-06" db="EMBL/GenBank/DDBJ databases">
        <title>Sequencing the genomes of 1000 actinobacteria strains.</title>
        <authorList>
            <person name="Klenk H.-P."/>
        </authorList>
    </citation>
    <scope>NUCLEOTIDE SEQUENCE [LARGE SCALE GENOMIC DNA]</scope>
    <source>
        <strain evidence="4 5">DSM 26477</strain>
    </source>
</reference>
<comment type="caution">
    <text evidence="4">The sequence shown here is derived from an EMBL/GenBank/DDBJ whole genome shotgun (WGS) entry which is preliminary data.</text>
</comment>
<dbReference type="RefSeq" id="WP_141879536.1">
    <property type="nucleotide sequence ID" value="NZ_VFOM01000001.1"/>
</dbReference>
<dbReference type="PROSITE" id="PS50977">
    <property type="entry name" value="HTH_TETR_2"/>
    <property type="match status" value="1"/>
</dbReference>
<dbReference type="GO" id="GO:0003677">
    <property type="term" value="F:DNA binding"/>
    <property type="evidence" value="ECO:0007669"/>
    <property type="project" value="UniProtKB-UniRule"/>
</dbReference>
<proteinExistence type="predicted"/>
<evidence type="ECO:0000313" key="5">
    <source>
        <dbReference type="Proteomes" id="UP000317998"/>
    </source>
</evidence>
<sequence length="198" mass="22852">MTRQPDLERKPALIEQILDYLLDKPLSSLSFRTLAKALEVSTFTLVYHFGTRAELVSDIVSAISMRAEDVEDELMQSPTTIDSYLLGQIKSWEWSVQPRNIRLQCLEFEAALLEAHDREAHEFTRTLYTRWYEMGCEALVDLGLSQEEATVEARLAVDTFFGLQYDLVVNEDVERATAAFHRSIEVRRERLERLLAHA</sequence>
<dbReference type="Proteomes" id="UP000317998">
    <property type="component" value="Unassembled WGS sequence"/>
</dbReference>
<dbReference type="OrthoDB" id="5177743at2"/>
<protein>
    <submittedName>
        <fullName evidence="4">TetR family transcriptional regulator</fullName>
    </submittedName>
</protein>
<dbReference type="Gene3D" id="1.10.357.10">
    <property type="entry name" value="Tetracycline Repressor, domain 2"/>
    <property type="match status" value="1"/>
</dbReference>
<evidence type="ECO:0000256" key="1">
    <source>
        <dbReference type="ARBA" id="ARBA00023125"/>
    </source>
</evidence>
<gene>
    <name evidence="4" type="ORF">FB562_0315</name>
</gene>
<dbReference type="EMBL" id="VFOM01000001">
    <property type="protein sequence ID" value="TQL47260.1"/>
    <property type="molecule type" value="Genomic_DNA"/>
</dbReference>
<organism evidence="4 5">
    <name type="scientific">Homoserinimonas aerilata</name>
    <dbReference type="NCBI Taxonomy" id="1162970"/>
    <lineage>
        <taxon>Bacteria</taxon>
        <taxon>Bacillati</taxon>
        <taxon>Actinomycetota</taxon>
        <taxon>Actinomycetes</taxon>
        <taxon>Micrococcales</taxon>
        <taxon>Microbacteriaceae</taxon>
        <taxon>Homoserinimonas</taxon>
    </lineage>
</organism>
<feature type="domain" description="HTH tetR-type" evidence="3">
    <location>
        <begin position="7"/>
        <end position="67"/>
    </location>
</feature>
<keyword evidence="1 2" id="KW-0238">DNA-binding</keyword>
<evidence type="ECO:0000259" key="3">
    <source>
        <dbReference type="PROSITE" id="PS50977"/>
    </source>
</evidence>
<dbReference type="AlphaFoldDB" id="A0A542YGP4"/>
<accession>A0A542YGP4</accession>